<evidence type="ECO:0000313" key="2">
    <source>
        <dbReference type="Proteomes" id="UP000277671"/>
    </source>
</evidence>
<dbReference type="SUPFAM" id="SSF51621">
    <property type="entry name" value="Phosphoenolpyruvate/pyruvate domain"/>
    <property type="match status" value="1"/>
</dbReference>
<dbReference type="InterPro" id="IPR039556">
    <property type="entry name" value="ICL/PEPM"/>
</dbReference>
<dbReference type="CDD" id="cd00377">
    <property type="entry name" value="ICL_PEPM"/>
    <property type="match status" value="1"/>
</dbReference>
<dbReference type="GO" id="GO:0016829">
    <property type="term" value="F:lyase activity"/>
    <property type="evidence" value="ECO:0007669"/>
    <property type="project" value="UniProtKB-KW"/>
</dbReference>
<dbReference type="OrthoDB" id="9780430at2"/>
<comment type="caution">
    <text evidence="1">The sequence shown here is derived from an EMBL/GenBank/DDBJ whole genome shotgun (WGS) entry which is preliminary data.</text>
</comment>
<keyword evidence="1" id="KW-0456">Lyase</keyword>
<dbReference type="AlphaFoldDB" id="A0A495JIX9"/>
<reference evidence="1 2" key="1">
    <citation type="submission" date="2018-10" db="EMBL/GenBank/DDBJ databases">
        <title>Sequencing the genomes of 1000 actinobacteria strains.</title>
        <authorList>
            <person name="Klenk H.-P."/>
        </authorList>
    </citation>
    <scope>NUCLEOTIDE SEQUENCE [LARGE SCALE GENOMIC DNA]</scope>
    <source>
        <strain evidence="1 2">DSM 45175</strain>
    </source>
</reference>
<dbReference type="InterPro" id="IPR015813">
    <property type="entry name" value="Pyrv/PenolPyrv_kinase-like_dom"/>
</dbReference>
<dbReference type="Pfam" id="PF13714">
    <property type="entry name" value="PEP_mutase"/>
    <property type="match status" value="1"/>
</dbReference>
<accession>A0A495JIX9</accession>
<protein>
    <submittedName>
        <fullName evidence="1">2-methylisocitrate lyase-like PEP mutase family enzyme</fullName>
    </submittedName>
</protein>
<dbReference type="Gene3D" id="3.20.20.60">
    <property type="entry name" value="Phosphoenolpyruvate-binding domains"/>
    <property type="match status" value="1"/>
</dbReference>
<dbReference type="EMBL" id="RBKT01000001">
    <property type="protein sequence ID" value="RKR88986.1"/>
    <property type="molecule type" value="Genomic_DNA"/>
</dbReference>
<dbReference type="RefSeq" id="WP_121157517.1">
    <property type="nucleotide sequence ID" value="NZ_RBKT01000001.1"/>
</dbReference>
<evidence type="ECO:0000313" key="1">
    <source>
        <dbReference type="EMBL" id="RKR88986.1"/>
    </source>
</evidence>
<dbReference type="PANTHER" id="PTHR42905:SF16">
    <property type="entry name" value="CARBOXYPHOSPHONOENOLPYRUVATE PHOSPHONOMUTASE-LIKE PROTEIN (AFU_ORTHOLOGUE AFUA_5G07230)"/>
    <property type="match status" value="1"/>
</dbReference>
<name>A0A495JIX9_9ACTN</name>
<gene>
    <name evidence="1" type="ORF">BDK92_3320</name>
</gene>
<keyword evidence="2" id="KW-1185">Reference proteome</keyword>
<organism evidence="1 2">
    <name type="scientific">Micromonospora pisi</name>
    <dbReference type="NCBI Taxonomy" id="589240"/>
    <lineage>
        <taxon>Bacteria</taxon>
        <taxon>Bacillati</taxon>
        <taxon>Actinomycetota</taxon>
        <taxon>Actinomycetes</taxon>
        <taxon>Micromonosporales</taxon>
        <taxon>Micromonosporaceae</taxon>
        <taxon>Micromonospora</taxon>
    </lineage>
</organism>
<sequence length="272" mass="27961">MTEQQTRAETFRALHTSDEPIVLVNAWDVASARIIEAAGARAVATTSAGVAWSLGAQDGDTLARTLAVDLVRRIVEAVAVPVTADIESGFGTTPDEVGETVRAVLDVGAVGVNIEDALHGGPPALRDVDEQCARLRAARSVAEDAGVPLYVNARVDTYLRGLGGLAETVARADAYLAAGADGIFVPGVVDPDLVAQLVARIPAPVNILAGPGAPPIPELAKLGVRRVSLGSSVAEAAYGVARRVAEESYDTGTYDSLAGGVDFGEVNALMGR</sequence>
<proteinExistence type="predicted"/>
<dbReference type="InterPro" id="IPR040442">
    <property type="entry name" value="Pyrv_kinase-like_dom_sf"/>
</dbReference>
<dbReference type="Proteomes" id="UP000277671">
    <property type="component" value="Unassembled WGS sequence"/>
</dbReference>
<dbReference type="PANTHER" id="PTHR42905">
    <property type="entry name" value="PHOSPHOENOLPYRUVATE CARBOXYLASE"/>
    <property type="match status" value="1"/>
</dbReference>